<dbReference type="Proteomes" id="UP001595839">
    <property type="component" value="Unassembled WGS sequence"/>
</dbReference>
<evidence type="ECO:0000313" key="1">
    <source>
        <dbReference type="EMBL" id="MFC4507031.1"/>
    </source>
</evidence>
<comment type="caution">
    <text evidence="1">The sequence shown here is derived from an EMBL/GenBank/DDBJ whole genome shotgun (WGS) entry which is preliminary data.</text>
</comment>
<reference evidence="2" key="1">
    <citation type="journal article" date="2019" name="Int. J. Syst. Evol. Microbiol.">
        <title>The Global Catalogue of Microorganisms (GCM) 10K type strain sequencing project: providing services to taxonomists for standard genome sequencing and annotation.</title>
        <authorList>
            <consortium name="The Broad Institute Genomics Platform"/>
            <consortium name="The Broad Institute Genome Sequencing Center for Infectious Disease"/>
            <person name="Wu L."/>
            <person name="Ma J."/>
        </authorList>
    </citation>
    <scope>NUCLEOTIDE SEQUENCE [LARGE SCALE GENOMIC DNA]</scope>
    <source>
        <strain evidence="2">CGMCC 4.7177</strain>
    </source>
</reference>
<name>A0ABV9B6T2_9ACTN</name>
<evidence type="ECO:0000313" key="2">
    <source>
        <dbReference type="Proteomes" id="UP001595839"/>
    </source>
</evidence>
<gene>
    <name evidence="1" type="ORF">ACFPIH_47625</name>
</gene>
<sequence length="91" mass="10327">MGEYFTEQSSAFDRTVRHSADAWHRLDGEERLARRERSIRRGAAARRRNSRNGRVETVVKVWPEVMAAALKAAGGDASRLRIVSATEVWVM</sequence>
<keyword evidence="2" id="KW-1185">Reference proteome</keyword>
<organism evidence="1 2">
    <name type="scientific">Streptomyces vulcanius</name>
    <dbReference type="NCBI Taxonomy" id="1441876"/>
    <lineage>
        <taxon>Bacteria</taxon>
        <taxon>Bacillati</taxon>
        <taxon>Actinomycetota</taxon>
        <taxon>Actinomycetes</taxon>
        <taxon>Kitasatosporales</taxon>
        <taxon>Streptomycetaceae</taxon>
        <taxon>Streptomyces</taxon>
    </lineage>
</organism>
<protein>
    <submittedName>
        <fullName evidence="1">Uncharacterized protein</fullName>
    </submittedName>
</protein>
<proteinExistence type="predicted"/>
<dbReference type="EMBL" id="JBHSFK010000050">
    <property type="protein sequence ID" value="MFC4507031.1"/>
    <property type="molecule type" value="Genomic_DNA"/>
</dbReference>
<dbReference type="RefSeq" id="WP_381177458.1">
    <property type="nucleotide sequence ID" value="NZ_JBHSFK010000050.1"/>
</dbReference>
<accession>A0ABV9B6T2</accession>